<dbReference type="Pfam" id="PF00622">
    <property type="entry name" value="SPRY"/>
    <property type="match status" value="1"/>
</dbReference>
<dbReference type="Gene3D" id="2.60.120.920">
    <property type="match status" value="1"/>
</dbReference>
<evidence type="ECO:0000256" key="3">
    <source>
        <dbReference type="ARBA" id="ARBA00022833"/>
    </source>
</evidence>
<organism evidence="7 8">
    <name type="scientific">Engystomops pustulosus</name>
    <name type="common">Tungara frog</name>
    <name type="synonym">Physalaemus pustulosus</name>
    <dbReference type="NCBI Taxonomy" id="76066"/>
    <lineage>
        <taxon>Eukaryota</taxon>
        <taxon>Metazoa</taxon>
        <taxon>Chordata</taxon>
        <taxon>Craniata</taxon>
        <taxon>Vertebrata</taxon>
        <taxon>Euteleostomi</taxon>
        <taxon>Amphibia</taxon>
        <taxon>Batrachia</taxon>
        <taxon>Anura</taxon>
        <taxon>Neobatrachia</taxon>
        <taxon>Hyloidea</taxon>
        <taxon>Leptodactylidae</taxon>
        <taxon>Leiuperinae</taxon>
        <taxon>Engystomops</taxon>
    </lineage>
</organism>
<comment type="caution">
    <text evidence="7">The sequence shown here is derived from an EMBL/GenBank/DDBJ whole genome shotgun (WGS) entry which is preliminary data.</text>
</comment>
<dbReference type="PANTHER" id="PTHR25465">
    <property type="entry name" value="B-BOX DOMAIN CONTAINING"/>
    <property type="match status" value="1"/>
</dbReference>
<dbReference type="SMART" id="SM00449">
    <property type="entry name" value="SPRY"/>
    <property type="match status" value="1"/>
</dbReference>
<dbReference type="InterPro" id="IPR003877">
    <property type="entry name" value="SPRY_dom"/>
</dbReference>
<dbReference type="SMART" id="SM00589">
    <property type="entry name" value="PRY"/>
    <property type="match status" value="1"/>
</dbReference>
<keyword evidence="2" id="KW-0863">Zinc-finger</keyword>
<dbReference type="EMBL" id="WNYA01000041">
    <property type="protein sequence ID" value="KAG8550549.1"/>
    <property type="molecule type" value="Genomic_DNA"/>
</dbReference>
<dbReference type="CDD" id="cd12891">
    <property type="entry name" value="SPRY_PRY_C-I_2"/>
    <property type="match status" value="1"/>
</dbReference>
<dbReference type="InterPro" id="IPR043136">
    <property type="entry name" value="B30.2/SPRY_sf"/>
</dbReference>
<name>A0AAV6ZMH9_ENGPU</name>
<dbReference type="InterPro" id="IPR001870">
    <property type="entry name" value="B30.2/SPRY"/>
</dbReference>
<keyword evidence="1" id="KW-0479">Metal-binding</keyword>
<keyword evidence="4" id="KW-0175">Coiled coil</keyword>
<evidence type="ECO:0000256" key="5">
    <source>
        <dbReference type="SAM" id="MobiDB-lite"/>
    </source>
</evidence>
<evidence type="ECO:0000256" key="2">
    <source>
        <dbReference type="ARBA" id="ARBA00022771"/>
    </source>
</evidence>
<gene>
    <name evidence="7" type="ORF">GDO81_023950</name>
</gene>
<keyword evidence="3" id="KW-0862">Zinc</keyword>
<feature type="region of interest" description="Disordered" evidence="5">
    <location>
        <begin position="15"/>
        <end position="45"/>
    </location>
</feature>
<reference evidence="7" key="1">
    <citation type="thesis" date="2020" institute="ProQuest LLC" country="789 East Eisenhower Parkway, Ann Arbor, MI, USA">
        <title>Comparative Genomics and Chromosome Evolution.</title>
        <authorList>
            <person name="Mudd A.B."/>
        </authorList>
    </citation>
    <scope>NUCLEOTIDE SEQUENCE</scope>
    <source>
        <strain evidence="7">237g6f4</strain>
        <tissue evidence="7">Blood</tissue>
    </source>
</reference>
<feature type="domain" description="B30.2/SPRY" evidence="6">
    <location>
        <begin position="60"/>
        <end position="254"/>
    </location>
</feature>
<evidence type="ECO:0000313" key="7">
    <source>
        <dbReference type="EMBL" id="KAG8550549.1"/>
    </source>
</evidence>
<proteinExistence type="predicted"/>
<evidence type="ECO:0000256" key="4">
    <source>
        <dbReference type="ARBA" id="ARBA00023054"/>
    </source>
</evidence>
<keyword evidence="8" id="KW-1185">Reference proteome</keyword>
<dbReference type="InterPro" id="IPR051051">
    <property type="entry name" value="E3_ubiq-ligase_TRIM/RNF"/>
</dbReference>
<evidence type="ECO:0000259" key="6">
    <source>
        <dbReference type="PROSITE" id="PS50188"/>
    </source>
</evidence>
<dbReference type="Pfam" id="PF13765">
    <property type="entry name" value="PRY"/>
    <property type="match status" value="1"/>
</dbReference>
<dbReference type="Proteomes" id="UP000824782">
    <property type="component" value="Unassembled WGS sequence"/>
</dbReference>
<sequence length="254" mass="28902">MRHIEELCNMTDPLTVLQEPDTGDLCDRGGGGDEDTGGHDNQRHDVDGLDVTVISDTLHTLCDIISGIRSGIYVEGPADILLDVNTAHNNLHMSDDLKTATWTQEEQNRPETAERFQYYQVMSSRRFTSGRHYWDVEGSRSGRWRVGMCYPSIDRRGRQSCIGYNKKSWSLMGNNNKYSVIHDGKVIQLRDNISSDRVRICLDYEAGELSFYELCDPIRHLHTFTTTFTEPLHAALCVFYPLFGSGSNWLRICS</sequence>
<evidence type="ECO:0000313" key="8">
    <source>
        <dbReference type="Proteomes" id="UP000824782"/>
    </source>
</evidence>
<dbReference type="PRINTS" id="PR01407">
    <property type="entry name" value="BUTYPHLNCDUF"/>
</dbReference>
<dbReference type="InterPro" id="IPR006574">
    <property type="entry name" value="PRY"/>
</dbReference>
<dbReference type="GO" id="GO:0005737">
    <property type="term" value="C:cytoplasm"/>
    <property type="evidence" value="ECO:0007669"/>
    <property type="project" value="UniProtKB-ARBA"/>
</dbReference>
<dbReference type="PANTHER" id="PTHR25465:SF41">
    <property type="entry name" value="E3 UBIQUITIN-PROTEIN LIGASE RNF135"/>
    <property type="match status" value="1"/>
</dbReference>
<dbReference type="GO" id="GO:0008270">
    <property type="term" value="F:zinc ion binding"/>
    <property type="evidence" value="ECO:0007669"/>
    <property type="project" value="UniProtKB-KW"/>
</dbReference>
<feature type="compositionally biased region" description="Basic and acidic residues" evidence="5">
    <location>
        <begin position="25"/>
        <end position="45"/>
    </location>
</feature>
<dbReference type="AlphaFoldDB" id="A0AAV6ZMH9"/>
<protein>
    <recommendedName>
        <fullName evidence="6">B30.2/SPRY domain-containing protein</fullName>
    </recommendedName>
</protein>
<accession>A0AAV6ZMH9</accession>
<dbReference type="InterPro" id="IPR013320">
    <property type="entry name" value="ConA-like_dom_sf"/>
</dbReference>
<dbReference type="SUPFAM" id="SSF49899">
    <property type="entry name" value="Concanavalin A-like lectins/glucanases"/>
    <property type="match status" value="1"/>
</dbReference>
<dbReference type="InterPro" id="IPR003879">
    <property type="entry name" value="Butyrophylin_SPRY"/>
</dbReference>
<dbReference type="PROSITE" id="PS50188">
    <property type="entry name" value="B302_SPRY"/>
    <property type="match status" value="1"/>
</dbReference>
<evidence type="ECO:0000256" key="1">
    <source>
        <dbReference type="ARBA" id="ARBA00022723"/>
    </source>
</evidence>